<evidence type="ECO:0000313" key="2">
    <source>
        <dbReference type="EMBL" id="EJD32346.1"/>
    </source>
</evidence>
<name>J0L7N7_AURST</name>
<keyword evidence="3" id="KW-1185">Reference proteome</keyword>
<organism evidence="2 3">
    <name type="scientific">Auricularia subglabra (strain TFB-10046 / SS5)</name>
    <name type="common">White-rot fungus</name>
    <name type="synonym">Auricularia delicata (strain TFB10046)</name>
    <dbReference type="NCBI Taxonomy" id="717982"/>
    <lineage>
        <taxon>Eukaryota</taxon>
        <taxon>Fungi</taxon>
        <taxon>Dikarya</taxon>
        <taxon>Basidiomycota</taxon>
        <taxon>Agaricomycotina</taxon>
        <taxon>Agaricomycetes</taxon>
        <taxon>Auriculariales</taxon>
        <taxon>Auriculariaceae</taxon>
        <taxon>Auricularia</taxon>
    </lineage>
</organism>
<dbReference type="EMBL" id="JH689062">
    <property type="protein sequence ID" value="EJD32346.1"/>
    <property type="molecule type" value="Genomic_DNA"/>
</dbReference>
<sequence length="78" mass="8577">MLVSSVVLSLHYERRERLEVVIPLKTPLTLLNFPLALPLTIITPNISGRPADPEHPQEHCYPGHGGDATSSIRQRLGG</sequence>
<feature type="region of interest" description="Disordered" evidence="1">
    <location>
        <begin position="48"/>
        <end position="78"/>
    </location>
</feature>
<gene>
    <name evidence="2" type="ORF">AURDEDRAFT_178593</name>
</gene>
<protein>
    <submittedName>
        <fullName evidence="2">Uncharacterized protein</fullName>
    </submittedName>
</protein>
<accession>J0L7N7</accession>
<dbReference type="InParanoid" id="J0L7N7"/>
<dbReference type="AlphaFoldDB" id="J0L7N7"/>
<evidence type="ECO:0000313" key="3">
    <source>
        <dbReference type="Proteomes" id="UP000006514"/>
    </source>
</evidence>
<proteinExistence type="predicted"/>
<dbReference type="KEGG" id="adl:AURDEDRAFT_178593"/>
<evidence type="ECO:0000256" key="1">
    <source>
        <dbReference type="SAM" id="MobiDB-lite"/>
    </source>
</evidence>
<feature type="compositionally biased region" description="Polar residues" evidence="1">
    <location>
        <begin position="68"/>
        <end position="78"/>
    </location>
</feature>
<reference evidence="3" key="1">
    <citation type="journal article" date="2012" name="Science">
        <title>The Paleozoic origin of enzymatic lignin decomposition reconstructed from 31 fungal genomes.</title>
        <authorList>
            <person name="Floudas D."/>
            <person name="Binder M."/>
            <person name="Riley R."/>
            <person name="Barry K."/>
            <person name="Blanchette R.A."/>
            <person name="Henrissat B."/>
            <person name="Martinez A.T."/>
            <person name="Otillar R."/>
            <person name="Spatafora J.W."/>
            <person name="Yadav J.S."/>
            <person name="Aerts A."/>
            <person name="Benoit I."/>
            <person name="Boyd A."/>
            <person name="Carlson A."/>
            <person name="Copeland A."/>
            <person name="Coutinho P.M."/>
            <person name="de Vries R.P."/>
            <person name="Ferreira P."/>
            <person name="Findley K."/>
            <person name="Foster B."/>
            <person name="Gaskell J."/>
            <person name="Glotzer D."/>
            <person name="Gorecki P."/>
            <person name="Heitman J."/>
            <person name="Hesse C."/>
            <person name="Hori C."/>
            <person name="Igarashi K."/>
            <person name="Jurgens J.A."/>
            <person name="Kallen N."/>
            <person name="Kersten P."/>
            <person name="Kohler A."/>
            <person name="Kuees U."/>
            <person name="Kumar T.K.A."/>
            <person name="Kuo A."/>
            <person name="LaButti K."/>
            <person name="Larrondo L.F."/>
            <person name="Lindquist E."/>
            <person name="Ling A."/>
            <person name="Lombard V."/>
            <person name="Lucas S."/>
            <person name="Lundell T."/>
            <person name="Martin R."/>
            <person name="McLaughlin D.J."/>
            <person name="Morgenstern I."/>
            <person name="Morin E."/>
            <person name="Murat C."/>
            <person name="Nagy L.G."/>
            <person name="Nolan M."/>
            <person name="Ohm R.A."/>
            <person name="Patyshakuliyeva A."/>
            <person name="Rokas A."/>
            <person name="Ruiz-Duenas F.J."/>
            <person name="Sabat G."/>
            <person name="Salamov A."/>
            <person name="Samejima M."/>
            <person name="Schmutz J."/>
            <person name="Slot J.C."/>
            <person name="St John F."/>
            <person name="Stenlid J."/>
            <person name="Sun H."/>
            <person name="Sun S."/>
            <person name="Syed K."/>
            <person name="Tsang A."/>
            <person name="Wiebenga A."/>
            <person name="Young D."/>
            <person name="Pisabarro A."/>
            <person name="Eastwood D.C."/>
            <person name="Martin F."/>
            <person name="Cullen D."/>
            <person name="Grigoriev I.V."/>
            <person name="Hibbett D.S."/>
        </authorList>
    </citation>
    <scope>NUCLEOTIDE SEQUENCE [LARGE SCALE GENOMIC DNA]</scope>
    <source>
        <strain evidence="3">TFB10046</strain>
    </source>
</reference>
<dbReference type="Proteomes" id="UP000006514">
    <property type="component" value="Unassembled WGS sequence"/>
</dbReference>